<evidence type="ECO:0000313" key="8">
    <source>
        <dbReference type="Proteomes" id="UP000093000"/>
    </source>
</evidence>
<name>A0A1C7NNH7_9FUNG</name>
<dbReference type="EMBL" id="LUGH01000129">
    <property type="protein sequence ID" value="OBZ88824.1"/>
    <property type="molecule type" value="Genomic_DNA"/>
</dbReference>
<sequence>MKEPSRIRPKRNKPCENCRMHRRKCVNYDNMICERCHKLDLDCVFKVTEKPDRSYKPGISSSKRNKLYETIWYLEEETENIQFELSQLKMTASNQSKSTTEEENYHIKTLPTSSTTQWALAISNSRHGIQLQSNIRSMTDLASFLEEAFNVFIKEGKFSISHPISELDGKQILPLTFQSLEYEGIFRPLFSAANTPRTTQDSDISLELPLVGLGHRLDQQIRSLKQAMIRIYFNCYGLVNPFLIHSYFYPILCEDPDSLMATTIVSMVAHSPCIHVDMSGFPFTRAQFADACRTRAKRMLEETLFESEPALETCISLYILIFSSLHSLKNVEGRFQSSICWQMMVQLRFTYLDKSRIKTTEDMIRAECYKRLYYLVRYIEFTLHMIYDNAKDFSHVTQNMGVGLPTVLPCEMMDDRLVNAVLSFQSVGRLIVCLGSGFNESERGATLLMAGVIERIPSHTIRHLEKILLELWETTPPRVRLGYGPYRLIDPASVEACTDPCILRCNLNYYLYWILLHTKLMEEPQGTDLTGAAFGRIDGDRALIIVSICSDALARIFKVINVVSPCTIEYHWMTMCVDVLRLLTSSANIPIRKRAEENLAMLSSVVQDKLHCIGETSKYAFSSQAPYLLQIKKAIVDYMDFNL</sequence>
<keyword evidence="5" id="KW-0539">Nucleus</keyword>
<dbReference type="Gene3D" id="4.10.240.10">
    <property type="entry name" value="Zn(2)-C6 fungal-type DNA-binding domain"/>
    <property type="match status" value="1"/>
</dbReference>
<evidence type="ECO:0000259" key="6">
    <source>
        <dbReference type="PROSITE" id="PS50048"/>
    </source>
</evidence>
<dbReference type="PROSITE" id="PS00463">
    <property type="entry name" value="ZN2_CY6_FUNGAL_1"/>
    <property type="match status" value="1"/>
</dbReference>
<dbReference type="CDD" id="cd00067">
    <property type="entry name" value="GAL4"/>
    <property type="match status" value="1"/>
</dbReference>
<dbReference type="InterPro" id="IPR050815">
    <property type="entry name" value="TF_fung"/>
</dbReference>
<evidence type="ECO:0000256" key="5">
    <source>
        <dbReference type="ARBA" id="ARBA00023242"/>
    </source>
</evidence>
<dbReference type="InterPro" id="IPR001138">
    <property type="entry name" value="Zn2Cys6_DnaBD"/>
</dbReference>
<gene>
    <name evidence="7" type="ORF">A0J61_03124</name>
</gene>
<dbReference type="OrthoDB" id="2217145at2759"/>
<dbReference type="AlphaFoldDB" id="A0A1C7NNH7"/>
<reference evidence="7 8" key="1">
    <citation type="submission" date="2016-03" db="EMBL/GenBank/DDBJ databases">
        <title>Choanephora cucurbitarum.</title>
        <authorList>
            <person name="Min B."/>
            <person name="Park H."/>
            <person name="Park J.-H."/>
            <person name="Shin H.-D."/>
            <person name="Choi I.-G."/>
        </authorList>
    </citation>
    <scope>NUCLEOTIDE SEQUENCE [LARGE SCALE GENOMIC DNA]</scope>
    <source>
        <strain evidence="7 8">KUS-F28377</strain>
    </source>
</reference>
<dbReference type="SUPFAM" id="SSF57701">
    <property type="entry name" value="Zn2/Cys6 DNA-binding domain"/>
    <property type="match status" value="1"/>
</dbReference>
<dbReference type="GO" id="GO:0008270">
    <property type="term" value="F:zinc ion binding"/>
    <property type="evidence" value="ECO:0007669"/>
    <property type="project" value="InterPro"/>
</dbReference>
<proteinExistence type="predicted"/>
<dbReference type="Proteomes" id="UP000093000">
    <property type="component" value="Unassembled WGS sequence"/>
</dbReference>
<evidence type="ECO:0000256" key="3">
    <source>
        <dbReference type="ARBA" id="ARBA00023015"/>
    </source>
</evidence>
<organism evidence="7 8">
    <name type="scientific">Choanephora cucurbitarum</name>
    <dbReference type="NCBI Taxonomy" id="101091"/>
    <lineage>
        <taxon>Eukaryota</taxon>
        <taxon>Fungi</taxon>
        <taxon>Fungi incertae sedis</taxon>
        <taxon>Mucoromycota</taxon>
        <taxon>Mucoromycotina</taxon>
        <taxon>Mucoromycetes</taxon>
        <taxon>Mucorales</taxon>
        <taxon>Mucorineae</taxon>
        <taxon>Choanephoraceae</taxon>
        <taxon>Choanephoroideae</taxon>
        <taxon>Choanephora</taxon>
    </lineage>
</organism>
<feature type="domain" description="Zn(2)-C6 fungal-type" evidence="6">
    <location>
        <begin position="14"/>
        <end position="45"/>
    </location>
</feature>
<dbReference type="GO" id="GO:0000981">
    <property type="term" value="F:DNA-binding transcription factor activity, RNA polymerase II-specific"/>
    <property type="evidence" value="ECO:0007669"/>
    <property type="project" value="InterPro"/>
</dbReference>
<dbReference type="InterPro" id="IPR036864">
    <property type="entry name" value="Zn2-C6_fun-type_DNA-bd_sf"/>
</dbReference>
<dbReference type="InParanoid" id="A0A1C7NNH7"/>
<keyword evidence="4" id="KW-0804">Transcription</keyword>
<protein>
    <recommendedName>
        <fullName evidence="6">Zn(2)-C6 fungal-type domain-containing protein</fullName>
    </recommendedName>
</protein>
<evidence type="ECO:0000256" key="4">
    <source>
        <dbReference type="ARBA" id="ARBA00023163"/>
    </source>
</evidence>
<accession>A0A1C7NNH7</accession>
<dbReference type="PROSITE" id="PS50048">
    <property type="entry name" value="ZN2_CY6_FUNGAL_2"/>
    <property type="match status" value="1"/>
</dbReference>
<keyword evidence="8" id="KW-1185">Reference proteome</keyword>
<comment type="subcellular location">
    <subcellularLocation>
        <location evidence="1">Nucleus</location>
    </subcellularLocation>
</comment>
<keyword evidence="3" id="KW-0805">Transcription regulation</keyword>
<dbReference type="PANTHER" id="PTHR47338">
    <property type="entry name" value="ZN(II)2CYS6 TRANSCRIPTION FACTOR (EUROFUNG)-RELATED"/>
    <property type="match status" value="1"/>
</dbReference>
<dbReference type="CDD" id="cd12148">
    <property type="entry name" value="fungal_TF_MHR"/>
    <property type="match status" value="1"/>
</dbReference>
<evidence type="ECO:0000256" key="1">
    <source>
        <dbReference type="ARBA" id="ARBA00004123"/>
    </source>
</evidence>
<evidence type="ECO:0000313" key="7">
    <source>
        <dbReference type="EMBL" id="OBZ88824.1"/>
    </source>
</evidence>
<evidence type="ECO:0000256" key="2">
    <source>
        <dbReference type="ARBA" id="ARBA00022723"/>
    </source>
</evidence>
<dbReference type="GO" id="GO:0005634">
    <property type="term" value="C:nucleus"/>
    <property type="evidence" value="ECO:0007669"/>
    <property type="project" value="UniProtKB-SubCell"/>
</dbReference>
<comment type="caution">
    <text evidence="7">The sequence shown here is derived from an EMBL/GenBank/DDBJ whole genome shotgun (WGS) entry which is preliminary data.</text>
</comment>
<keyword evidence="2" id="KW-0479">Metal-binding</keyword>
<dbReference type="PANTHER" id="PTHR47338:SF5">
    <property type="entry name" value="ZN(II)2CYS6 TRANSCRIPTION FACTOR (EUROFUNG)"/>
    <property type="match status" value="1"/>
</dbReference>